<dbReference type="CDD" id="cd02696">
    <property type="entry name" value="MurNAc-LAA"/>
    <property type="match status" value="1"/>
</dbReference>
<keyword evidence="13" id="KW-1185">Reference proteome</keyword>
<dbReference type="RefSeq" id="WP_116301471.1">
    <property type="nucleotide sequence ID" value="NZ_NFZW01000005.1"/>
</dbReference>
<evidence type="ECO:0000313" key="12">
    <source>
        <dbReference type="EMBL" id="RFA38156.1"/>
    </source>
</evidence>
<dbReference type="OrthoDB" id="9806267at2"/>
<protein>
    <recommendedName>
        <fullName evidence="9">N-acetylmuramoyl-L-alanine amidase AmiC</fullName>
        <ecNumber evidence="4">3.5.1.28</ecNumber>
    </recommendedName>
</protein>
<feature type="signal peptide" evidence="10">
    <location>
        <begin position="1"/>
        <end position="19"/>
    </location>
</feature>
<evidence type="ECO:0000256" key="3">
    <source>
        <dbReference type="ARBA" id="ARBA00010860"/>
    </source>
</evidence>
<keyword evidence="8" id="KW-0961">Cell wall biogenesis/degradation</keyword>
<dbReference type="InterPro" id="IPR036779">
    <property type="entry name" value="LysM_dom_sf"/>
</dbReference>
<dbReference type="EC" id="3.5.1.28" evidence="4"/>
<dbReference type="CDD" id="cd00118">
    <property type="entry name" value="LysM"/>
    <property type="match status" value="1"/>
</dbReference>
<dbReference type="GO" id="GO:0009253">
    <property type="term" value="P:peptidoglycan catabolic process"/>
    <property type="evidence" value="ECO:0007669"/>
    <property type="project" value="InterPro"/>
</dbReference>
<dbReference type="Pfam" id="PF01476">
    <property type="entry name" value="LysM"/>
    <property type="match status" value="1"/>
</dbReference>
<dbReference type="FunFam" id="3.40.630.40:FF:000001">
    <property type="entry name" value="N-acetylmuramoyl-L-alanine amidase"/>
    <property type="match status" value="1"/>
</dbReference>
<proteinExistence type="inferred from homology"/>
<evidence type="ECO:0000256" key="5">
    <source>
        <dbReference type="ARBA" id="ARBA00022729"/>
    </source>
</evidence>
<comment type="similarity">
    <text evidence="3">Belongs to the N-acetylmuramoyl-L-alanine amidase 3 family.</text>
</comment>
<dbReference type="GO" id="GO:0030288">
    <property type="term" value="C:outer membrane-bounded periplasmic space"/>
    <property type="evidence" value="ECO:0007669"/>
    <property type="project" value="TreeGrafter"/>
</dbReference>
<dbReference type="PROSITE" id="PS51782">
    <property type="entry name" value="LYSM"/>
    <property type="match status" value="1"/>
</dbReference>
<feature type="domain" description="LysM" evidence="11">
    <location>
        <begin position="385"/>
        <end position="428"/>
    </location>
</feature>
<dbReference type="InterPro" id="IPR002508">
    <property type="entry name" value="MurNAc-LAA_cat"/>
</dbReference>
<evidence type="ECO:0000256" key="7">
    <source>
        <dbReference type="ARBA" id="ARBA00022801"/>
    </source>
</evidence>
<evidence type="ECO:0000259" key="11">
    <source>
        <dbReference type="PROSITE" id="PS51782"/>
    </source>
</evidence>
<dbReference type="SMART" id="SM00257">
    <property type="entry name" value="LysM"/>
    <property type="match status" value="1"/>
</dbReference>
<dbReference type="SMART" id="SM00646">
    <property type="entry name" value="Ami_3"/>
    <property type="match status" value="1"/>
</dbReference>
<dbReference type="InterPro" id="IPR018392">
    <property type="entry name" value="LysM"/>
</dbReference>
<reference evidence="13" key="1">
    <citation type="submission" date="2017-05" db="EMBL/GenBank/DDBJ databases">
        <authorList>
            <person name="Sharma S."/>
            <person name="Sidhu C."/>
            <person name="Pinnaka A.K."/>
        </authorList>
    </citation>
    <scope>NUCLEOTIDE SEQUENCE [LARGE SCALE GENOMIC DNA]</scope>
    <source>
        <strain evidence="13">AK93</strain>
    </source>
</reference>
<dbReference type="PANTHER" id="PTHR30404:SF0">
    <property type="entry name" value="N-ACETYLMURAMOYL-L-ALANINE AMIDASE AMIC"/>
    <property type="match status" value="1"/>
</dbReference>
<dbReference type="Gene3D" id="3.10.350.10">
    <property type="entry name" value="LysM domain"/>
    <property type="match status" value="1"/>
</dbReference>
<evidence type="ECO:0000256" key="8">
    <source>
        <dbReference type="ARBA" id="ARBA00023316"/>
    </source>
</evidence>
<accession>A0A3E0X1H9</accession>
<gene>
    <name evidence="12" type="ORF">CAL65_06570</name>
</gene>
<dbReference type="Pfam" id="PF11741">
    <property type="entry name" value="AMIN"/>
    <property type="match status" value="1"/>
</dbReference>
<dbReference type="Proteomes" id="UP000256763">
    <property type="component" value="Unassembled WGS sequence"/>
</dbReference>
<keyword evidence="6" id="KW-0574">Periplasm</keyword>
<organism evidence="12 13">
    <name type="scientific">Alkalilimnicola ehrlichii</name>
    <dbReference type="NCBI Taxonomy" id="351052"/>
    <lineage>
        <taxon>Bacteria</taxon>
        <taxon>Pseudomonadati</taxon>
        <taxon>Pseudomonadota</taxon>
        <taxon>Gammaproteobacteria</taxon>
        <taxon>Chromatiales</taxon>
        <taxon>Ectothiorhodospiraceae</taxon>
        <taxon>Alkalilimnicola</taxon>
    </lineage>
</organism>
<evidence type="ECO:0000256" key="6">
    <source>
        <dbReference type="ARBA" id="ARBA00022764"/>
    </source>
</evidence>
<evidence type="ECO:0000256" key="4">
    <source>
        <dbReference type="ARBA" id="ARBA00011901"/>
    </source>
</evidence>
<name>A0A3E0X1H9_9GAMM</name>
<dbReference type="GO" id="GO:0071555">
    <property type="term" value="P:cell wall organization"/>
    <property type="evidence" value="ECO:0007669"/>
    <property type="project" value="UniProtKB-KW"/>
</dbReference>
<dbReference type="InterPro" id="IPR021731">
    <property type="entry name" value="AMIN_dom"/>
</dbReference>
<dbReference type="EMBL" id="NFZW01000005">
    <property type="protein sequence ID" value="RFA38156.1"/>
    <property type="molecule type" value="Genomic_DNA"/>
</dbReference>
<keyword evidence="5 10" id="KW-0732">Signal</keyword>
<dbReference type="SUPFAM" id="SSF54106">
    <property type="entry name" value="LysM domain"/>
    <property type="match status" value="1"/>
</dbReference>
<evidence type="ECO:0000256" key="9">
    <source>
        <dbReference type="ARBA" id="ARBA00074581"/>
    </source>
</evidence>
<comment type="caution">
    <text evidence="12">The sequence shown here is derived from an EMBL/GenBank/DDBJ whole genome shotgun (WGS) entry which is preliminary data.</text>
</comment>
<dbReference type="AlphaFoldDB" id="A0A3E0X1H9"/>
<evidence type="ECO:0000256" key="10">
    <source>
        <dbReference type="SAM" id="SignalP"/>
    </source>
</evidence>
<dbReference type="InterPro" id="IPR050695">
    <property type="entry name" value="N-acetylmuramoyl_amidase_3"/>
</dbReference>
<dbReference type="GO" id="GO:0008745">
    <property type="term" value="F:N-acetylmuramoyl-L-alanine amidase activity"/>
    <property type="evidence" value="ECO:0007669"/>
    <property type="project" value="UniProtKB-EC"/>
</dbReference>
<feature type="chain" id="PRO_5017559529" description="N-acetylmuramoyl-L-alanine amidase AmiC" evidence="10">
    <location>
        <begin position="20"/>
        <end position="429"/>
    </location>
</feature>
<evidence type="ECO:0000256" key="1">
    <source>
        <dbReference type="ARBA" id="ARBA00001561"/>
    </source>
</evidence>
<dbReference type="Gene3D" id="3.40.630.40">
    <property type="entry name" value="Zn-dependent exopeptidases"/>
    <property type="match status" value="1"/>
</dbReference>
<comment type="subcellular location">
    <subcellularLocation>
        <location evidence="2">Periplasm</location>
    </subcellularLocation>
</comment>
<dbReference type="PANTHER" id="PTHR30404">
    <property type="entry name" value="N-ACETYLMURAMOYL-L-ALANINE AMIDASE"/>
    <property type="match status" value="1"/>
</dbReference>
<dbReference type="Gene3D" id="2.60.40.3500">
    <property type="match status" value="1"/>
</dbReference>
<dbReference type="SUPFAM" id="SSF53187">
    <property type="entry name" value="Zn-dependent exopeptidases"/>
    <property type="match status" value="1"/>
</dbReference>
<evidence type="ECO:0000313" key="13">
    <source>
        <dbReference type="Proteomes" id="UP000256763"/>
    </source>
</evidence>
<comment type="catalytic activity">
    <reaction evidence="1">
        <text>Hydrolyzes the link between N-acetylmuramoyl residues and L-amino acid residues in certain cell-wall glycopeptides.</text>
        <dbReference type="EC" id="3.5.1.28"/>
    </reaction>
</comment>
<evidence type="ECO:0000256" key="2">
    <source>
        <dbReference type="ARBA" id="ARBA00004418"/>
    </source>
</evidence>
<dbReference type="Pfam" id="PF01520">
    <property type="entry name" value="Amidase_3"/>
    <property type="match status" value="1"/>
</dbReference>
<keyword evidence="7" id="KW-0378">Hydrolase</keyword>
<sequence length="429" mass="46746">MARILALLSLLLLSPSALAQVSVDGVRTSSTDNGTRVVFDLSGPVEHRVFSLPDPHRVVVDFENTTVDAAVLEAAEGQGVVRNLRGARRDRRDYRVVLDLQSQADVKSFLVKPNDSYGHRLVVDLGGNSRGESPAEPVRTASERNRRELVIAIDAGHGGRDPGAIGPGGTFEKDVVLEVARRLADLVDREPGMRPVLIRDGDYFLELRERTRRAREQQADMFISLHADANPRRNVQGASVYTLSNQGATSEAARVLAARENSADLIGGVSLDDKDDLVATVLLDLSRAATVESSVELAQFMLGRLGAVGRVHRNSVEKAGFVVLKSLDMPSVLVELAFISNPDEERRLRDANHQARLAQAIMGGVRDYAEHALLPELRMAAGEQREHVVQRGDTLSGIARRYQVNLSSLRSANNLQGDRIMVGSTLVIP</sequence>